<dbReference type="RefSeq" id="WP_189572247.1">
    <property type="nucleotide sequence ID" value="NZ_BMXV01000001.1"/>
</dbReference>
<protein>
    <recommendedName>
        <fullName evidence="1">GmrSD restriction endonucleases N-terminal domain-containing protein</fullName>
    </recommendedName>
</protein>
<evidence type="ECO:0000259" key="1">
    <source>
        <dbReference type="Pfam" id="PF03235"/>
    </source>
</evidence>
<evidence type="ECO:0000313" key="2">
    <source>
        <dbReference type="EMBL" id="GGY61176.1"/>
    </source>
</evidence>
<dbReference type="InterPro" id="IPR003615">
    <property type="entry name" value="HNH_nuc"/>
</dbReference>
<dbReference type="EMBL" id="BMXV01000001">
    <property type="protein sequence ID" value="GGY61176.1"/>
    <property type="molecule type" value="Genomic_DNA"/>
</dbReference>
<gene>
    <name evidence="2" type="ORF">GCM10007071_04960</name>
</gene>
<accession>A0ABQ3ANP3</accession>
<proteinExistence type="predicted"/>
<organism evidence="2 3">
    <name type="scientific">Marinobacter zhanjiangensis</name>
    <dbReference type="NCBI Taxonomy" id="578215"/>
    <lineage>
        <taxon>Bacteria</taxon>
        <taxon>Pseudomonadati</taxon>
        <taxon>Pseudomonadota</taxon>
        <taxon>Gammaproteobacteria</taxon>
        <taxon>Pseudomonadales</taxon>
        <taxon>Marinobacteraceae</taxon>
        <taxon>Marinobacter</taxon>
    </lineage>
</organism>
<evidence type="ECO:0000313" key="3">
    <source>
        <dbReference type="Proteomes" id="UP000601597"/>
    </source>
</evidence>
<dbReference type="InterPro" id="IPR004919">
    <property type="entry name" value="GmrSD_N"/>
</dbReference>
<feature type="domain" description="GmrSD restriction endonucleases N-terminal" evidence="1">
    <location>
        <begin position="46"/>
        <end position="204"/>
    </location>
</feature>
<keyword evidence="3" id="KW-1185">Reference proteome</keyword>
<sequence length="511" mass="57732">MSKVNLDALIPREDFEVDGGTEAQNLGDKLKVSELVKGQGFFYSSLRKPDFQRETSDWDKSKIASFVKSFVEGDLIPSIILWQAGQYIFVIDGAHRLSALISWVNDDYGDGFISQSFFNHDVDSEQKKVAEQTKRHVDREVGSYSSLMEAIKDPDKANPDSLAMANKLGFLSLQLQWVTGSAEKAEHSFFTINQKATPISDTEISLLKARKKPYAMASRAILRSGTGHKYWKKFDAKAQSDVENIAKEINENLFTPEMKTPIKTLDLPLAGKGYSSRTLPLIFDLVKLSNNVAEKNVDNDEDGSATVDHLKNTLKIIRRFTTTHPSSLGLHPAVYFYSEKGRYQPTAFMAWVELIKDFEKSHSFNEFIDIREKLEKTLIVYKYLTNQVTVKYGSGLKGYRQLKDLYSRIIELVIEGCEIESIGNHLAQDYPYLNISYKGDQPKTPDFNQNTKSEVFLRSSLESASRCKLCNGYIHINSISIDHISKKQDGGIGNSDNGQITHPYCNTTYKN</sequence>
<dbReference type="Proteomes" id="UP000601597">
    <property type="component" value="Unassembled WGS sequence"/>
</dbReference>
<dbReference type="Gene3D" id="1.10.30.50">
    <property type="match status" value="1"/>
</dbReference>
<name>A0ABQ3ANP3_9GAMM</name>
<dbReference type="CDD" id="cd00085">
    <property type="entry name" value="HNHc"/>
    <property type="match status" value="1"/>
</dbReference>
<reference evidence="3" key="1">
    <citation type="journal article" date="2019" name="Int. J. Syst. Evol. Microbiol.">
        <title>The Global Catalogue of Microorganisms (GCM) 10K type strain sequencing project: providing services to taxonomists for standard genome sequencing and annotation.</title>
        <authorList>
            <consortium name="The Broad Institute Genomics Platform"/>
            <consortium name="The Broad Institute Genome Sequencing Center for Infectious Disease"/>
            <person name="Wu L."/>
            <person name="Ma J."/>
        </authorList>
    </citation>
    <scope>NUCLEOTIDE SEQUENCE [LARGE SCALE GENOMIC DNA]</scope>
    <source>
        <strain evidence="3">KCTC 22280</strain>
    </source>
</reference>
<comment type="caution">
    <text evidence="2">The sequence shown here is derived from an EMBL/GenBank/DDBJ whole genome shotgun (WGS) entry which is preliminary data.</text>
</comment>
<dbReference type="Pfam" id="PF03235">
    <property type="entry name" value="GmrSD_N"/>
    <property type="match status" value="1"/>
</dbReference>